<evidence type="ECO:0000256" key="9">
    <source>
        <dbReference type="ARBA" id="ARBA00022968"/>
    </source>
</evidence>
<evidence type="ECO:0000256" key="10">
    <source>
        <dbReference type="ARBA" id="ARBA00022989"/>
    </source>
</evidence>
<gene>
    <name evidence="14" type="ORF">Esi_0063_0017</name>
</gene>
<protein>
    <recommendedName>
        <fullName evidence="4">N-acetylgalactosaminide beta-1,3-galactosyltransferase</fullName>
        <ecNumber evidence="4">2.4.1.122</ecNumber>
    </recommendedName>
</protein>
<sequence length="397" mass="44868">MVLRVLLGALAISCVFAVQEDSGNEVAAAGGAGDADAVPPEREGARRLMTLQESLGLSDAEEQMIGKPWNYQQKFDPNHFFRSSQWAPTLYALPEGVCDLNDSHKQLIAQVDVWGGAAKTAPRIFCGVYTYHANHDTKIKAIKETWASRCDGFVAFSDQVDLAVPSFKIKHEGPEEWDNMWQKSRAIWKYIDRHYINDFDWFVLGGDDIFLIVENLRKYLLSDDIKKAAGGFKDGGSVPMYLGRRFRPKGNNDRIFNSGGAAYLLNQKSVRLLASHLDDPSCHPHQQCSWEDVNVAACLRQHGVVAHDTRDGLGRERFHPFTPGQHLMYRVPKTNPEKDWYVDYSIDLKIGRECCSRYSLSFHYVDENLMRRLYHLVYSCPKAPVDLPHVDMAAGKA</sequence>
<evidence type="ECO:0000256" key="2">
    <source>
        <dbReference type="ARBA" id="ARBA00004922"/>
    </source>
</evidence>
<evidence type="ECO:0000256" key="5">
    <source>
        <dbReference type="ARBA" id="ARBA00022676"/>
    </source>
</evidence>
<keyword evidence="11" id="KW-0472">Membrane</keyword>
<evidence type="ECO:0000256" key="6">
    <source>
        <dbReference type="ARBA" id="ARBA00022679"/>
    </source>
</evidence>
<dbReference type="PANTHER" id="PTHR23033:SF14">
    <property type="entry name" value="GLYCOPROTEIN-N-ACETYLGALACTOSAMINE 3-BETA-GALACTOSYLTRANSFERASE 1-RELATED"/>
    <property type="match status" value="1"/>
</dbReference>
<reference evidence="14 15" key="1">
    <citation type="journal article" date="2010" name="Nature">
        <title>The Ectocarpus genome and the independent evolution of multicellularity in brown algae.</title>
        <authorList>
            <person name="Cock J.M."/>
            <person name="Sterck L."/>
            <person name="Rouze P."/>
            <person name="Scornet D."/>
            <person name="Allen A.E."/>
            <person name="Amoutzias G."/>
            <person name="Anthouard V."/>
            <person name="Artiguenave F."/>
            <person name="Aury J.M."/>
            <person name="Badger J.H."/>
            <person name="Beszteri B."/>
            <person name="Billiau K."/>
            <person name="Bonnet E."/>
            <person name="Bothwell J.H."/>
            <person name="Bowler C."/>
            <person name="Boyen C."/>
            <person name="Brownlee C."/>
            <person name="Carrano C.J."/>
            <person name="Charrier B."/>
            <person name="Cho G.Y."/>
            <person name="Coelho S.M."/>
            <person name="Collen J."/>
            <person name="Corre E."/>
            <person name="Da Silva C."/>
            <person name="Delage L."/>
            <person name="Delaroque N."/>
            <person name="Dittami S.M."/>
            <person name="Doulbeau S."/>
            <person name="Elias M."/>
            <person name="Farnham G."/>
            <person name="Gachon C.M."/>
            <person name="Gschloessl B."/>
            <person name="Heesch S."/>
            <person name="Jabbari K."/>
            <person name="Jubin C."/>
            <person name="Kawai H."/>
            <person name="Kimura K."/>
            <person name="Kloareg B."/>
            <person name="Kupper F.C."/>
            <person name="Lang D."/>
            <person name="Le Bail A."/>
            <person name="Leblanc C."/>
            <person name="Lerouge P."/>
            <person name="Lohr M."/>
            <person name="Lopez P.J."/>
            <person name="Martens C."/>
            <person name="Maumus F."/>
            <person name="Michel G."/>
            <person name="Miranda-Saavedra D."/>
            <person name="Morales J."/>
            <person name="Moreau H."/>
            <person name="Motomura T."/>
            <person name="Nagasato C."/>
            <person name="Napoli C.A."/>
            <person name="Nelson D.R."/>
            <person name="Nyvall-Collen P."/>
            <person name="Peters A.F."/>
            <person name="Pommier C."/>
            <person name="Potin P."/>
            <person name="Poulain J."/>
            <person name="Quesneville H."/>
            <person name="Read B."/>
            <person name="Rensing S.A."/>
            <person name="Ritter A."/>
            <person name="Rousvoal S."/>
            <person name="Samanta M."/>
            <person name="Samson G."/>
            <person name="Schroeder D.C."/>
            <person name="Segurens B."/>
            <person name="Strittmatter M."/>
            <person name="Tonon T."/>
            <person name="Tregear J.W."/>
            <person name="Valentin K."/>
            <person name="von Dassow P."/>
            <person name="Yamagishi T."/>
            <person name="Van de Peer Y."/>
            <person name="Wincker P."/>
        </authorList>
    </citation>
    <scope>NUCLEOTIDE SEQUENCE [LARGE SCALE GENOMIC DNA]</scope>
    <source>
        <strain evidence="15">Ec32 / CCAP1310/4</strain>
    </source>
</reference>
<dbReference type="InterPro" id="IPR003378">
    <property type="entry name" value="Fringe-like_glycosylTrfase"/>
</dbReference>
<dbReference type="AlphaFoldDB" id="D7G568"/>
<keyword evidence="10" id="KW-1133">Transmembrane helix</keyword>
<keyword evidence="15" id="KW-1185">Reference proteome</keyword>
<dbReference type="PANTHER" id="PTHR23033">
    <property type="entry name" value="BETA1,3-GALACTOSYLTRANSFERASE"/>
    <property type="match status" value="1"/>
</dbReference>
<evidence type="ECO:0000256" key="3">
    <source>
        <dbReference type="ARBA" id="ARBA00006462"/>
    </source>
</evidence>
<dbReference type="GO" id="GO:0016020">
    <property type="term" value="C:membrane"/>
    <property type="evidence" value="ECO:0007669"/>
    <property type="project" value="UniProtKB-SubCell"/>
</dbReference>
<dbReference type="OMA" id="SEGPKCC"/>
<proteinExistence type="inferred from homology"/>
<keyword evidence="8" id="KW-0547">Nucleotide-binding</keyword>
<dbReference type="EC" id="2.4.1.122" evidence="4"/>
<evidence type="ECO:0000256" key="1">
    <source>
        <dbReference type="ARBA" id="ARBA00004606"/>
    </source>
</evidence>
<dbReference type="InParanoid" id="D7G568"/>
<dbReference type="GO" id="GO:0016263">
    <property type="term" value="F:glycoprotein-N-acetylgalactosamine 3-beta-galactosyltransferase activity"/>
    <property type="evidence" value="ECO:0007669"/>
    <property type="project" value="UniProtKB-EC"/>
</dbReference>
<evidence type="ECO:0000256" key="7">
    <source>
        <dbReference type="ARBA" id="ARBA00022692"/>
    </source>
</evidence>
<dbReference type="STRING" id="2880.D7G568"/>
<evidence type="ECO:0000256" key="8">
    <source>
        <dbReference type="ARBA" id="ARBA00022741"/>
    </source>
</evidence>
<evidence type="ECO:0000256" key="4">
    <source>
        <dbReference type="ARBA" id="ARBA00012557"/>
    </source>
</evidence>
<evidence type="ECO:0000313" key="14">
    <source>
        <dbReference type="EMBL" id="CBJ27222.1"/>
    </source>
</evidence>
<evidence type="ECO:0000259" key="13">
    <source>
        <dbReference type="Pfam" id="PF02434"/>
    </source>
</evidence>
<feature type="chain" id="PRO_5003096194" description="N-acetylgalactosaminide beta-1,3-galactosyltransferase" evidence="12">
    <location>
        <begin position="18"/>
        <end position="397"/>
    </location>
</feature>
<keyword evidence="6" id="KW-0808">Transferase</keyword>
<keyword evidence="9" id="KW-0735">Signal-anchor</keyword>
<dbReference type="Gene3D" id="3.90.550.50">
    <property type="match status" value="1"/>
</dbReference>
<keyword evidence="5" id="KW-0328">Glycosyltransferase</keyword>
<comment type="similarity">
    <text evidence="3">Belongs to the glycosyltransferase 31 family. Beta3-Gal-T subfamily.</text>
</comment>
<evidence type="ECO:0000313" key="15">
    <source>
        <dbReference type="Proteomes" id="UP000002630"/>
    </source>
</evidence>
<dbReference type="InterPro" id="IPR026050">
    <property type="entry name" value="C1GALT1/C1GALT1_chp1"/>
</dbReference>
<dbReference type="Pfam" id="PF02434">
    <property type="entry name" value="Fringe"/>
    <property type="match status" value="1"/>
</dbReference>
<dbReference type="Proteomes" id="UP000002630">
    <property type="component" value="Linkage Group LG17"/>
</dbReference>
<comment type="subcellular location">
    <subcellularLocation>
        <location evidence="1">Membrane</location>
        <topology evidence="1">Single-pass type II membrane protein</topology>
    </subcellularLocation>
</comment>
<evidence type="ECO:0000256" key="11">
    <source>
        <dbReference type="ARBA" id="ARBA00023136"/>
    </source>
</evidence>
<dbReference type="GO" id="GO:0000166">
    <property type="term" value="F:nucleotide binding"/>
    <property type="evidence" value="ECO:0007669"/>
    <property type="project" value="UniProtKB-KW"/>
</dbReference>
<accession>D7G568</accession>
<organism evidence="14 15">
    <name type="scientific">Ectocarpus siliculosus</name>
    <name type="common">Brown alga</name>
    <name type="synonym">Conferva siliculosa</name>
    <dbReference type="NCBI Taxonomy" id="2880"/>
    <lineage>
        <taxon>Eukaryota</taxon>
        <taxon>Sar</taxon>
        <taxon>Stramenopiles</taxon>
        <taxon>Ochrophyta</taxon>
        <taxon>PX clade</taxon>
        <taxon>Phaeophyceae</taxon>
        <taxon>Ectocarpales</taxon>
        <taxon>Ectocarpaceae</taxon>
        <taxon>Ectocarpus</taxon>
    </lineage>
</organism>
<feature type="signal peptide" evidence="12">
    <location>
        <begin position="1"/>
        <end position="17"/>
    </location>
</feature>
<name>D7G568_ECTSI</name>
<comment type="pathway">
    <text evidence="2">Protein modification; protein glycosylation.</text>
</comment>
<dbReference type="OrthoDB" id="414175at2759"/>
<dbReference type="EMBL" id="FN648852">
    <property type="protein sequence ID" value="CBJ27222.1"/>
    <property type="molecule type" value="Genomic_DNA"/>
</dbReference>
<dbReference type="EMBL" id="FN649742">
    <property type="protein sequence ID" value="CBJ27222.1"/>
    <property type="molecule type" value="Genomic_DNA"/>
</dbReference>
<keyword evidence="7" id="KW-0812">Transmembrane</keyword>
<keyword evidence="12" id="KW-0732">Signal</keyword>
<evidence type="ECO:0000256" key="12">
    <source>
        <dbReference type="SAM" id="SignalP"/>
    </source>
</evidence>
<dbReference type="eggNOG" id="KOG2246">
    <property type="taxonomic scope" value="Eukaryota"/>
</dbReference>
<feature type="domain" description="Fringe-like glycosyltransferase" evidence="13">
    <location>
        <begin position="122"/>
        <end position="301"/>
    </location>
</feature>